<dbReference type="PANTHER" id="PTHR46381">
    <property type="entry name" value="MKPA PROTEIN"/>
    <property type="match status" value="1"/>
</dbReference>
<dbReference type="EMBL" id="JBFOLJ010000004">
    <property type="protein sequence ID" value="KAL2544969.1"/>
    <property type="molecule type" value="Genomic_DNA"/>
</dbReference>
<organism evidence="2 3">
    <name type="scientific">Forsythia ovata</name>
    <dbReference type="NCBI Taxonomy" id="205694"/>
    <lineage>
        <taxon>Eukaryota</taxon>
        <taxon>Viridiplantae</taxon>
        <taxon>Streptophyta</taxon>
        <taxon>Embryophyta</taxon>
        <taxon>Tracheophyta</taxon>
        <taxon>Spermatophyta</taxon>
        <taxon>Magnoliopsida</taxon>
        <taxon>eudicotyledons</taxon>
        <taxon>Gunneridae</taxon>
        <taxon>Pentapetalae</taxon>
        <taxon>asterids</taxon>
        <taxon>lamiids</taxon>
        <taxon>Lamiales</taxon>
        <taxon>Oleaceae</taxon>
        <taxon>Forsythieae</taxon>
        <taxon>Forsythia</taxon>
    </lineage>
</organism>
<comment type="caution">
    <text evidence="2">The sequence shown here is derived from an EMBL/GenBank/DDBJ whole genome shotgun (WGS) entry which is preliminary data.</text>
</comment>
<dbReference type="PANTHER" id="PTHR46381:SF4">
    <property type="entry name" value="PROTEIN-TYROSINE-PHOSPHATASE MKP1"/>
    <property type="match status" value="1"/>
</dbReference>
<sequence>MSGQKQGLMILASGCLLLHLSGMSSNDGGERLKLDLSNIQRNPNSNGGGLVKRENIALFDKECSKVVEHIYLRGDAVARDREIIKQHDSNLIRHIWKHQELHRRRRSDKASSWIIKRK</sequence>
<dbReference type="AlphaFoldDB" id="A0ABD1W5P3"/>
<gene>
    <name evidence="2" type="ORF">Fot_14202</name>
</gene>
<keyword evidence="3" id="KW-1185">Reference proteome</keyword>
<evidence type="ECO:0000256" key="1">
    <source>
        <dbReference type="SAM" id="SignalP"/>
    </source>
</evidence>
<feature type="signal peptide" evidence="1">
    <location>
        <begin position="1"/>
        <end position="25"/>
    </location>
</feature>
<keyword evidence="1" id="KW-0732">Signal</keyword>
<protein>
    <submittedName>
        <fullName evidence="2">Protein-tyrosine-phosphatase MKP1-like</fullName>
    </submittedName>
</protein>
<dbReference type="Proteomes" id="UP001604277">
    <property type="component" value="Unassembled WGS sequence"/>
</dbReference>
<name>A0ABD1W5P3_9LAMI</name>
<proteinExistence type="predicted"/>
<evidence type="ECO:0000313" key="3">
    <source>
        <dbReference type="Proteomes" id="UP001604277"/>
    </source>
</evidence>
<accession>A0ABD1W5P3</accession>
<evidence type="ECO:0000313" key="2">
    <source>
        <dbReference type="EMBL" id="KAL2544969.1"/>
    </source>
</evidence>
<reference evidence="3" key="1">
    <citation type="submission" date="2024-07" db="EMBL/GenBank/DDBJ databases">
        <title>Two chromosome-level genome assemblies of Korean endemic species Abeliophyllum distichum and Forsythia ovata (Oleaceae).</title>
        <authorList>
            <person name="Jang H."/>
        </authorList>
    </citation>
    <scope>NUCLEOTIDE SEQUENCE [LARGE SCALE GENOMIC DNA]</scope>
</reference>
<feature type="chain" id="PRO_5044826056" evidence="1">
    <location>
        <begin position="26"/>
        <end position="118"/>
    </location>
</feature>